<sequence length="384" mass="42001">MVQVQRRTGGDKGAKGNRASSAPVRSRRMTQDDWSRTHPDDIFSVIEKTLVEDGYKWNGVKPGHCDWGKLKESGAIDNFRGTLEGELGKNCDLTCNAAAVKLDTLQKVKTSSDWTARVGIVLGAPGVGKSTSIKNLLDKFGAKHKMVLCLPFSQLLEGVFAGRLDTFLVDDLFCRPVEYGKYNTMLVDEVTRVHMCEILVLAGHLGVKNVICFGDPAQGLNYKAGSAVNYNFPIIAECYASRRFGKATADLINSSNGGGKPVVGSNEVKDSWTFEELCGKILDMSTVLVATRETQKFLLEDNIESILYSDAHGQTYDVVTIILEDEFDDAAICDPNVRAVLLTRARKGGMIKMGPNIAARFKNGDFNSRGVSKSCTGDTFCEDR</sequence>
<accession>A0A0N7CD82</accession>
<evidence type="ECO:0000313" key="3">
    <source>
        <dbReference type="EMBL" id="AKK75112.1"/>
    </source>
</evidence>
<organism evidence="3">
    <name type="scientific">Beet necrotic yellow vein virus</name>
    <dbReference type="NCBI Taxonomy" id="31721"/>
    <lineage>
        <taxon>Viruses</taxon>
        <taxon>Riboviria</taxon>
        <taxon>Orthornavirae</taxon>
        <taxon>Kitrinoviricota</taxon>
        <taxon>Alsuviricetes</taxon>
        <taxon>Hepelivirales</taxon>
        <taxon>Benyviridae</taxon>
        <taxon>Benyvirus</taxon>
        <taxon>Benyvirus necrobetae</taxon>
    </lineage>
</organism>
<dbReference type="EMBL" id="KM434314">
    <property type="protein sequence ID" value="AKK75112.1"/>
    <property type="molecule type" value="Genomic_RNA"/>
</dbReference>
<name>A0A0N7CD82_9VIRU</name>
<evidence type="ECO:0000256" key="1">
    <source>
        <dbReference type="SAM" id="MobiDB-lite"/>
    </source>
</evidence>
<gene>
    <name evidence="3" type="primary">P42</name>
</gene>
<dbReference type="Gene3D" id="3.40.50.300">
    <property type="entry name" value="P-loop containing nucleotide triphosphate hydrolases"/>
    <property type="match status" value="1"/>
</dbReference>
<dbReference type="InterPro" id="IPR027351">
    <property type="entry name" value="(+)RNA_virus_helicase_core_dom"/>
</dbReference>
<dbReference type="Pfam" id="PF01443">
    <property type="entry name" value="Viral_helicase1"/>
    <property type="match status" value="1"/>
</dbReference>
<feature type="region of interest" description="Disordered" evidence="1">
    <location>
        <begin position="1"/>
        <end position="36"/>
    </location>
</feature>
<dbReference type="GO" id="GO:0005524">
    <property type="term" value="F:ATP binding"/>
    <property type="evidence" value="ECO:0007669"/>
    <property type="project" value="InterPro"/>
</dbReference>
<proteinExistence type="predicted"/>
<dbReference type="InterPro" id="IPR027417">
    <property type="entry name" value="P-loop_NTPase"/>
</dbReference>
<protein>
    <submittedName>
        <fullName evidence="3">42kDa transport protein</fullName>
    </submittedName>
</protein>
<reference evidence="3" key="1">
    <citation type="submission" date="2014-08" db="EMBL/GenBank/DDBJ databases">
        <authorList>
            <person name="Edwards T."/>
        </authorList>
    </citation>
    <scope>NUCLEOTIDE SEQUENCE</scope>
    <source>
        <strain evidence="3">Hu3</strain>
    </source>
</reference>
<evidence type="ECO:0000259" key="2">
    <source>
        <dbReference type="PROSITE" id="PS51657"/>
    </source>
</evidence>
<dbReference type="PROSITE" id="PS51657">
    <property type="entry name" value="PSRV_HELICASE"/>
    <property type="match status" value="1"/>
</dbReference>
<dbReference type="SUPFAM" id="SSF52540">
    <property type="entry name" value="P-loop containing nucleoside triphosphate hydrolases"/>
    <property type="match status" value="1"/>
</dbReference>
<feature type="domain" description="(+)RNA virus helicase C-terminal" evidence="2">
    <location>
        <begin position="88"/>
        <end position="384"/>
    </location>
</feature>